<sequence>EEFREIFRSSRTKDEDGEVEWAEGEGGLGDPLCPSPNPRPRPSKILCDAKPCLAHDRCPPTLDGKDEVVIEGGSRERETACCYNGCVYTCMRKMSLPPAFDWVEETPYPAAENSSRLMRLDGRSKQSRTPPETVVISGGCMLSPEQYKHLEGFKQNEHIKKCFCEGGGVFCEVDRGKT</sequence>
<evidence type="ECO:0000313" key="3">
    <source>
        <dbReference type="Proteomes" id="UP000792457"/>
    </source>
</evidence>
<dbReference type="AlphaFoldDB" id="A0A8K0NY65"/>
<gene>
    <name evidence="2" type="ORF">J437_LFUL005483</name>
</gene>
<reference evidence="2" key="1">
    <citation type="submission" date="2013-04" db="EMBL/GenBank/DDBJ databases">
        <authorList>
            <person name="Qu J."/>
            <person name="Murali S.C."/>
            <person name="Bandaranaike D."/>
            <person name="Bellair M."/>
            <person name="Blankenburg K."/>
            <person name="Chao H."/>
            <person name="Dinh H."/>
            <person name="Doddapaneni H."/>
            <person name="Downs B."/>
            <person name="Dugan-Rocha S."/>
            <person name="Elkadiri S."/>
            <person name="Gnanaolivu R.D."/>
            <person name="Hernandez B."/>
            <person name="Javaid M."/>
            <person name="Jayaseelan J.C."/>
            <person name="Lee S."/>
            <person name="Li M."/>
            <person name="Ming W."/>
            <person name="Munidasa M."/>
            <person name="Muniz J."/>
            <person name="Nguyen L."/>
            <person name="Ongeri F."/>
            <person name="Osuji N."/>
            <person name="Pu L.-L."/>
            <person name="Puazo M."/>
            <person name="Qu C."/>
            <person name="Quiroz J."/>
            <person name="Raj R."/>
            <person name="Weissenberger G."/>
            <person name="Xin Y."/>
            <person name="Zou X."/>
            <person name="Han Y."/>
            <person name="Richards S."/>
            <person name="Worley K."/>
            <person name="Muzny D."/>
            <person name="Gibbs R."/>
        </authorList>
    </citation>
    <scope>NUCLEOTIDE SEQUENCE</scope>
    <source>
        <strain evidence="2">Sampled in the wild</strain>
    </source>
</reference>
<feature type="compositionally biased region" description="Basic and acidic residues" evidence="1">
    <location>
        <begin position="1"/>
        <end position="14"/>
    </location>
</feature>
<keyword evidence="3" id="KW-1185">Reference proteome</keyword>
<reference evidence="2" key="2">
    <citation type="submission" date="2017-10" db="EMBL/GenBank/DDBJ databases">
        <title>Ladona fulva Genome sequencing and assembly.</title>
        <authorList>
            <person name="Murali S."/>
            <person name="Richards S."/>
            <person name="Bandaranaike D."/>
            <person name="Bellair M."/>
            <person name="Blankenburg K."/>
            <person name="Chao H."/>
            <person name="Dinh H."/>
            <person name="Doddapaneni H."/>
            <person name="Dugan-Rocha S."/>
            <person name="Elkadiri S."/>
            <person name="Gnanaolivu R."/>
            <person name="Hernandez B."/>
            <person name="Skinner E."/>
            <person name="Javaid M."/>
            <person name="Lee S."/>
            <person name="Li M."/>
            <person name="Ming W."/>
            <person name="Munidasa M."/>
            <person name="Muniz J."/>
            <person name="Nguyen L."/>
            <person name="Hughes D."/>
            <person name="Osuji N."/>
            <person name="Pu L.-L."/>
            <person name="Puazo M."/>
            <person name="Qu C."/>
            <person name="Quiroz J."/>
            <person name="Raj R."/>
            <person name="Weissenberger G."/>
            <person name="Xin Y."/>
            <person name="Zou X."/>
            <person name="Han Y."/>
            <person name="Worley K."/>
            <person name="Muzny D."/>
            <person name="Gibbs R."/>
        </authorList>
    </citation>
    <scope>NUCLEOTIDE SEQUENCE</scope>
    <source>
        <strain evidence="2">Sampled in the wild</strain>
    </source>
</reference>
<dbReference type="OrthoDB" id="8188833at2759"/>
<feature type="region of interest" description="Disordered" evidence="1">
    <location>
        <begin position="1"/>
        <end position="40"/>
    </location>
</feature>
<proteinExistence type="predicted"/>
<feature type="non-terminal residue" evidence="2">
    <location>
        <position position="178"/>
    </location>
</feature>
<comment type="caution">
    <text evidence="2">The sequence shown here is derived from an EMBL/GenBank/DDBJ whole genome shotgun (WGS) entry which is preliminary data.</text>
</comment>
<name>A0A8K0NY65_LADFU</name>
<organism evidence="2 3">
    <name type="scientific">Ladona fulva</name>
    <name type="common">Scarce chaser dragonfly</name>
    <name type="synonym">Libellula fulva</name>
    <dbReference type="NCBI Taxonomy" id="123851"/>
    <lineage>
        <taxon>Eukaryota</taxon>
        <taxon>Metazoa</taxon>
        <taxon>Ecdysozoa</taxon>
        <taxon>Arthropoda</taxon>
        <taxon>Hexapoda</taxon>
        <taxon>Insecta</taxon>
        <taxon>Pterygota</taxon>
        <taxon>Palaeoptera</taxon>
        <taxon>Odonata</taxon>
        <taxon>Epiprocta</taxon>
        <taxon>Anisoptera</taxon>
        <taxon>Libelluloidea</taxon>
        <taxon>Libellulidae</taxon>
        <taxon>Ladona</taxon>
    </lineage>
</organism>
<dbReference type="EMBL" id="KZ308185">
    <property type="protein sequence ID" value="KAG8224149.1"/>
    <property type="molecule type" value="Genomic_DNA"/>
</dbReference>
<evidence type="ECO:0000256" key="1">
    <source>
        <dbReference type="SAM" id="MobiDB-lite"/>
    </source>
</evidence>
<evidence type="ECO:0000313" key="2">
    <source>
        <dbReference type="EMBL" id="KAG8224149.1"/>
    </source>
</evidence>
<dbReference type="Proteomes" id="UP000792457">
    <property type="component" value="Unassembled WGS sequence"/>
</dbReference>
<protein>
    <submittedName>
        <fullName evidence="2">Uncharacterized protein</fullName>
    </submittedName>
</protein>
<accession>A0A8K0NY65</accession>